<evidence type="ECO:0000256" key="3">
    <source>
        <dbReference type="ARBA" id="ARBA00022679"/>
    </source>
</evidence>
<comment type="similarity">
    <text evidence="1">Belongs to the glycosyltransferase 2 family.</text>
</comment>
<dbReference type="OrthoDB" id="9771846at2"/>
<dbReference type="InterPro" id="IPR001173">
    <property type="entry name" value="Glyco_trans_2-like"/>
</dbReference>
<accession>A0A1I5BPT3</accession>
<dbReference type="PANTHER" id="PTHR43179">
    <property type="entry name" value="RHAMNOSYLTRANSFERASE WBBL"/>
    <property type="match status" value="1"/>
</dbReference>
<dbReference type="Proteomes" id="UP000199153">
    <property type="component" value="Unassembled WGS sequence"/>
</dbReference>
<dbReference type="SUPFAM" id="SSF53448">
    <property type="entry name" value="Nucleotide-diphospho-sugar transferases"/>
    <property type="match status" value="1"/>
</dbReference>
<dbReference type="RefSeq" id="WP_093410167.1">
    <property type="nucleotide sequence ID" value="NZ_FOVL01000016.1"/>
</dbReference>
<dbReference type="AlphaFoldDB" id="A0A1I5BPT3"/>
<reference evidence="5 6" key="1">
    <citation type="submission" date="2016-10" db="EMBL/GenBank/DDBJ databases">
        <authorList>
            <person name="de Groot N.N."/>
        </authorList>
    </citation>
    <scope>NUCLEOTIDE SEQUENCE [LARGE SCALE GENOMIC DNA]</scope>
    <source>
        <strain evidence="5 6">DSM 17794</strain>
    </source>
</reference>
<keyword evidence="3 5" id="KW-0808">Transferase</keyword>
<dbReference type="Gene3D" id="3.90.550.10">
    <property type="entry name" value="Spore Coat Polysaccharide Biosynthesis Protein SpsA, Chain A"/>
    <property type="match status" value="1"/>
</dbReference>
<evidence type="ECO:0000313" key="5">
    <source>
        <dbReference type="EMBL" id="SFN76461.1"/>
    </source>
</evidence>
<proteinExistence type="inferred from homology"/>
<keyword evidence="2" id="KW-0328">Glycosyltransferase</keyword>
<gene>
    <name evidence="5" type="ORF">SAMN05660413_02469</name>
</gene>
<name>A0A1I5BPT3_9FLAO</name>
<dbReference type="STRING" id="287099.SAMN05660413_02469"/>
<evidence type="ECO:0000256" key="1">
    <source>
        <dbReference type="ARBA" id="ARBA00006739"/>
    </source>
</evidence>
<evidence type="ECO:0000313" key="6">
    <source>
        <dbReference type="Proteomes" id="UP000199153"/>
    </source>
</evidence>
<dbReference type="GO" id="GO:0016757">
    <property type="term" value="F:glycosyltransferase activity"/>
    <property type="evidence" value="ECO:0007669"/>
    <property type="project" value="UniProtKB-KW"/>
</dbReference>
<protein>
    <submittedName>
        <fullName evidence="5">Glycosyltransferase, GT2 family</fullName>
    </submittedName>
</protein>
<dbReference type="EMBL" id="FOVL01000016">
    <property type="protein sequence ID" value="SFN76461.1"/>
    <property type="molecule type" value="Genomic_DNA"/>
</dbReference>
<dbReference type="Pfam" id="PF00535">
    <property type="entry name" value="Glycos_transf_2"/>
    <property type="match status" value="1"/>
</dbReference>
<dbReference type="InterPro" id="IPR029044">
    <property type="entry name" value="Nucleotide-diphossugar_trans"/>
</dbReference>
<dbReference type="PANTHER" id="PTHR43179:SF12">
    <property type="entry name" value="GALACTOFURANOSYLTRANSFERASE GLFT2"/>
    <property type="match status" value="1"/>
</dbReference>
<sequence>MQNLKITSIIITFNGEQWITKCLSSLINSSIKTEIIVIDNGSNDQTKEIIEKSFPNVQLLVSGVNLGFGKANNMGFAKALEMNSDYVFLLNQDAWVEMDTIKKLVEVHQRNPEFGILSPIHKSGGSEIDQNFLKYLGPKFTPILLSDFLLDRNLKEVYPTHFVNAAIWLLPKTTIQKVGGFLNIFNHYGEDDNYIDRCIYHHFKIGIVPKALGVHDRPQKNNNPGNFSKSKFQNYVFSHLLTLILNPNVNKKRKLTPISFLLLKNFYRKPYPTTIAAFLILRKLRVIKEQYKTSKLLK</sequence>
<organism evidence="5 6">
    <name type="scientific">Salegentibacter flavus</name>
    <dbReference type="NCBI Taxonomy" id="287099"/>
    <lineage>
        <taxon>Bacteria</taxon>
        <taxon>Pseudomonadati</taxon>
        <taxon>Bacteroidota</taxon>
        <taxon>Flavobacteriia</taxon>
        <taxon>Flavobacteriales</taxon>
        <taxon>Flavobacteriaceae</taxon>
        <taxon>Salegentibacter</taxon>
    </lineage>
</organism>
<evidence type="ECO:0000256" key="2">
    <source>
        <dbReference type="ARBA" id="ARBA00022676"/>
    </source>
</evidence>
<evidence type="ECO:0000259" key="4">
    <source>
        <dbReference type="Pfam" id="PF00535"/>
    </source>
</evidence>
<keyword evidence="6" id="KW-1185">Reference proteome</keyword>
<feature type="domain" description="Glycosyltransferase 2-like" evidence="4">
    <location>
        <begin position="9"/>
        <end position="124"/>
    </location>
</feature>